<sequence length="113" mass="13771">MFCRIGFSCLHIFHRSTFCNDDRKLNPRFCRFHYSIAYKCRRNKDHGNCSICCSNRFCNRIEYRLAQMYLAAFIGRNTTYYIRTIVNTLFRMERALFTCKTLNDYFCIFIYQN</sequence>
<proteinExistence type="predicted"/>
<dbReference type="AlphaFoldDB" id="A0A1W1CJY2"/>
<organism evidence="1">
    <name type="scientific">hydrothermal vent metagenome</name>
    <dbReference type="NCBI Taxonomy" id="652676"/>
    <lineage>
        <taxon>unclassified sequences</taxon>
        <taxon>metagenomes</taxon>
        <taxon>ecological metagenomes</taxon>
    </lineage>
</organism>
<dbReference type="EMBL" id="FPHL01000043">
    <property type="protein sequence ID" value="SFV65971.1"/>
    <property type="molecule type" value="Genomic_DNA"/>
</dbReference>
<protein>
    <submittedName>
        <fullName evidence="1">Uncharacterized protein</fullName>
    </submittedName>
</protein>
<name>A0A1W1CJY2_9ZZZZ</name>
<evidence type="ECO:0000313" key="1">
    <source>
        <dbReference type="EMBL" id="SFV65971.1"/>
    </source>
</evidence>
<reference evidence="1" key="1">
    <citation type="submission" date="2016-10" db="EMBL/GenBank/DDBJ databases">
        <authorList>
            <person name="de Groot N.N."/>
        </authorList>
    </citation>
    <scope>NUCLEOTIDE SEQUENCE</scope>
</reference>
<accession>A0A1W1CJY2</accession>
<gene>
    <name evidence="1" type="ORF">MNB_SV-10-252</name>
</gene>